<dbReference type="SUPFAM" id="SSF51735">
    <property type="entry name" value="NAD(P)-binding Rossmann-fold domains"/>
    <property type="match status" value="1"/>
</dbReference>
<dbReference type="Proteomes" id="UP000245956">
    <property type="component" value="Unassembled WGS sequence"/>
</dbReference>
<dbReference type="InterPro" id="IPR051265">
    <property type="entry name" value="HIBADH-related_NP60_sf"/>
</dbReference>
<evidence type="ECO:0000313" key="9">
    <source>
        <dbReference type="Proteomes" id="UP001287286"/>
    </source>
</evidence>
<dbReference type="Pfam" id="PF21761">
    <property type="entry name" value="RedAm-like_C"/>
    <property type="match status" value="1"/>
</dbReference>
<reference evidence="5 7" key="3">
    <citation type="submission" date="2016-01" db="EMBL/GenBank/DDBJ databases">
        <title>Biosynthesis of antibiotic leucinostatins and their inhibition on Phytophthora in bio-control Purpureocillium lilacinum.</title>
        <authorList>
            <person name="Wang G."/>
            <person name="Liu Z."/>
            <person name="Lin R."/>
            <person name="Li E."/>
            <person name="Mao Z."/>
            <person name="Ling J."/>
            <person name="Yin W."/>
            <person name="Xie B."/>
        </authorList>
    </citation>
    <scope>NUCLEOTIDE SEQUENCE [LARGE SCALE GENOMIC DNA]</scope>
    <source>
        <strain evidence="5">PLBJ-1</strain>
    </source>
</reference>
<organism evidence="5 7">
    <name type="scientific">Purpureocillium lilacinum</name>
    <name type="common">Paecilomyces lilacinus</name>
    <dbReference type="NCBI Taxonomy" id="33203"/>
    <lineage>
        <taxon>Eukaryota</taxon>
        <taxon>Fungi</taxon>
        <taxon>Dikarya</taxon>
        <taxon>Ascomycota</taxon>
        <taxon>Pezizomycotina</taxon>
        <taxon>Sordariomycetes</taxon>
        <taxon>Hypocreomycetidae</taxon>
        <taxon>Hypocreales</taxon>
        <taxon>Ophiocordycipitaceae</taxon>
        <taxon>Purpureocillium</taxon>
    </lineage>
</organism>
<dbReference type="EMBL" id="LCWV01000062">
    <property type="protein sequence ID" value="PWI64451.1"/>
    <property type="molecule type" value="Genomic_DNA"/>
</dbReference>
<reference evidence="6" key="1">
    <citation type="submission" date="2015-05" db="EMBL/GenBank/DDBJ databases">
        <authorList>
            <person name="Wang D.B."/>
            <person name="Wang M."/>
        </authorList>
    </citation>
    <scope>NUCLEOTIDE SEQUENCE</scope>
    <source>
        <strain evidence="6">36-1</strain>
    </source>
</reference>
<dbReference type="InterPro" id="IPR006115">
    <property type="entry name" value="6PGDH_NADP-bd"/>
</dbReference>
<sequence>MSRQRITLVGIGNMGAALGHALLKNDTPITVWNRTTDRPQVKGLVDAGAALEADINAALVHNDGVVVICLLDYDTMYTALGSSASSLQGKTIVNLTTGTPKQGRDAEVWFKDQGASLYFDGGIMGTPEMVATPHMVIMYSGETEASFTGNRVPELLGPFGRAVYEGEDPGAASMVDLAALSAMYGLFAGAFVGMALLKRQRQAGLKAGEAPQVTPGVNKAMIPLVGSLVPYLSQMSEIIDQERWEDSLGNPLGMQLTALRTILRACDEEGVDGGALAGLAANMQKGVDERGGDGGIPIAGKYLLK</sequence>
<dbReference type="Gene3D" id="3.40.50.720">
    <property type="entry name" value="NAD(P)-binding Rossmann-like Domain"/>
    <property type="match status" value="1"/>
</dbReference>
<reference evidence="6 8" key="2">
    <citation type="journal article" date="2016" name="Front. Microbiol.">
        <title>Genome and transcriptome sequences reveal the specific parasitism of the nematophagous Purpureocillium lilacinum 36-1.</title>
        <authorList>
            <person name="Xie J."/>
            <person name="Li S."/>
            <person name="Mo C."/>
            <person name="Xiao X."/>
            <person name="Peng D."/>
            <person name="Wang G."/>
            <person name="Xiao Y."/>
        </authorList>
    </citation>
    <scope>NUCLEOTIDE SEQUENCE [LARGE SCALE GENOMIC DNA]</scope>
    <source>
        <strain evidence="6 8">36-1</strain>
    </source>
</reference>
<dbReference type="EMBL" id="LSBH01000002">
    <property type="protein sequence ID" value="OAQ84074.1"/>
    <property type="molecule type" value="Genomic_DNA"/>
</dbReference>
<dbReference type="GO" id="GO:0031491">
    <property type="term" value="F:nucleosome binding"/>
    <property type="evidence" value="ECO:0007669"/>
    <property type="project" value="TreeGrafter"/>
</dbReference>
<dbReference type="GO" id="GO:0000785">
    <property type="term" value="C:chromatin"/>
    <property type="evidence" value="ECO:0007669"/>
    <property type="project" value="TreeGrafter"/>
</dbReference>
<evidence type="ECO:0000313" key="8">
    <source>
        <dbReference type="Proteomes" id="UP000245956"/>
    </source>
</evidence>
<evidence type="ECO:0000313" key="5">
    <source>
        <dbReference type="EMBL" id="OAQ84074.1"/>
    </source>
</evidence>
<evidence type="ECO:0000259" key="2">
    <source>
        <dbReference type="Pfam" id="PF03446"/>
    </source>
</evidence>
<keyword evidence="1" id="KW-1133">Transmembrane helix</keyword>
<comment type="caution">
    <text evidence="5">The sequence shown here is derived from an EMBL/GenBank/DDBJ whole genome shotgun (WGS) entry which is preliminary data.</text>
</comment>
<evidence type="ECO:0000256" key="1">
    <source>
        <dbReference type="SAM" id="Phobius"/>
    </source>
</evidence>
<dbReference type="Proteomes" id="UP001287286">
    <property type="component" value="Unassembled WGS sequence"/>
</dbReference>
<evidence type="ECO:0000313" key="7">
    <source>
        <dbReference type="Proteomes" id="UP000078240"/>
    </source>
</evidence>
<feature type="domain" description="NADPH-dependent reductive aminase-like C-terminal" evidence="3">
    <location>
        <begin position="168"/>
        <end position="293"/>
    </location>
</feature>
<keyword evidence="1" id="KW-0812">Transmembrane</keyword>
<feature type="transmembrane region" description="Helical" evidence="1">
    <location>
        <begin position="177"/>
        <end position="197"/>
    </location>
</feature>
<dbReference type="AlphaFoldDB" id="A0A179H1P8"/>
<dbReference type="InterPro" id="IPR013328">
    <property type="entry name" value="6PGD_dom2"/>
</dbReference>
<dbReference type="GO" id="GO:0003677">
    <property type="term" value="F:DNA binding"/>
    <property type="evidence" value="ECO:0007669"/>
    <property type="project" value="TreeGrafter"/>
</dbReference>
<dbReference type="OrthoDB" id="435038at2759"/>
<dbReference type="Gene3D" id="1.10.1040.10">
    <property type="entry name" value="N-(1-d-carboxylethyl)-l-norvaline Dehydrogenase, domain 2"/>
    <property type="match status" value="1"/>
</dbReference>
<dbReference type="GO" id="GO:0050661">
    <property type="term" value="F:NADP binding"/>
    <property type="evidence" value="ECO:0007669"/>
    <property type="project" value="InterPro"/>
</dbReference>
<dbReference type="Pfam" id="PF03446">
    <property type="entry name" value="NAD_binding_2"/>
    <property type="match status" value="1"/>
</dbReference>
<gene>
    <name evidence="6" type="ORF">PCL_10462</name>
    <name evidence="4" type="ORF">Purlil1_9865</name>
    <name evidence="5" type="ORF">VFPBJ_02842</name>
</gene>
<dbReference type="GO" id="GO:0140673">
    <property type="term" value="P:transcription elongation-coupled chromatin remodeling"/>
    <property type="evidence" value="ECO:0007669"/>
    <property type="project" value="TreeGrafter"/>
</dbReference>
<dbReference type="EMBL" id="JAWRVI010000047">
    <property type="protein sequence ID" value="KAK4085705.1"/>
    <property type="molecule type" value="Genomic_DNA"/>
</dbReference>
<keyword evidence="1" id="KW-0472">Membrane</keyword>
<dbReference type="InterPro" id="IPR036291">
    <property type="entry name" value="NAD(P)-bd_dom_sf"/>
</dbReference>
<dbReference type="InterPro" id="IPR048666">
    <property type="entry name" value="RedAm-like_C"/>
</dbReference>
<dbReference type="PANTHER" id="PTHR43580">
    <property type="entry name" value="OXIDOREDUCTASE GLYR1-RELATED"/>
    <property type="match status" value="1"/>
</dbReference>
<name>A0A179H1P8_PURLI</name>
<dbReference type="Proteomes" id="UP000078240">
    <property type="component" value="Unassembled WGS sequence"/>
</dbReference>
<evidence type="ECO:0000313" key="6">
    <source>
        <dbReference type="EMBL" id="PWI64451.1"/>
    </source>
</evidence>
<keyword evidence="9" id="KW-1185">Reference proteome</keyword>
<dbReference type="PANTHER" id="PTHR43580:SF2">
    <property type="entry name" value="CYTOKINE-LIKE NUCLEAR FACTOR N-PAC"/>
    <property type="match status" value="1"/>
</dbReference>
<accession>A0A179H1P8</accession>
<evidence type="ECO:0000259" key="3">
    <source>
        <dbReference type="Pfam" id="PF21761"/>
    </source>
</evidence>
<protein>
    <submittedName>
        <fullName evidence="5">6-phosphogluconate dehydrogenase nad-binding protein</fullName>
    </submittedName>
</protein>
<reference evidence="4 9" key="5">
    <citation type="journal article" date="2024" name="Microbiol. Resour. Announc.">
        <title>Genome annotations for the ascomycete fungi Trichoderma harzianum, Trichoderma aggressivum, and Purpureocillium lilacinum.</title>
        <authorList>
            <person name="Beijen E.P.W."/>
            <person name="Ohm R.A."/>
        </authorList>
    </citation>
    <scope>NUCLEOTIDE SEQUENCE [LARGE SCALE GENOMIC DNA]</scope>
    <source>
        <strain evidence="4 9">CBS 150709</strain>
    </source>
</reference>
<feature type="domain" description="6-phosphogluconate dehydrogenase NADP-binding" evidence="2">
    <location>
        <begin position="5"/>
        <end position="146"/>
    </location>
</feature>
<proteinExistence type="predicted"/>
<evidence type="ECO:0000313" key="4">
    <source>
        <dbReference type="EMBL" id="KAK4085705.1"/>
    </source>
</evidence>
<reference evidence="4" key="4">
    <citation type="submission" date="2023-11" db="EMBL/GenBank/DDBJ databases">
        <authorList>
            <person name="Beijen E."/>
            <person name="Ohm R.A."/>
        </authorList>
    </citation>
    <scope>NUCLEOTIDE SEQUENCE</scope>
    <source>
        <strain evidence="4">CBS 150709</strain>
    </source>
</reference>